<evidence type="ECO:0000313" key="3">
    <source>
        <dbReference type="Proteomes" id="UP001500459"/>
    </source>
</evidence>
<name>A0ABP6UPQ5_9FLAO</name>
<reference evidence="3" key="1">
    <citation type="journal article" date="2019" name="Int. J. Syst. Evol. Microbiol.">
        <title>The Global Catalogue of Microorganisms (GCM) 10K type strain sequencing project: providing services to taxonomists for standard genome sequencing and annotation.</title>
        <authorList>
            <consortium name="The Broad Institute Genomics Platform"/>
            <consortium name="The Broad Institute Genome Sequencing Center for Infectious Disease"/>
            <person name="Wu L."/>
            <person name="Ma J."/>
        </authorList>
    </citation>
    <scope>NUCLEOTIDE SEQUENCE [LARGE SCALE GENOMIC DNA]</scope>
    <source>
        <strain evidence="3">JCM 17106</strain>
    </source>
</reference>
<dbReference type="Proteomes" id="UP001500459">
    <property type="component" value="Unassembled WGS sequence"/>
</dbReference>
<feature type="domain" description="Contractile injection system tube protein N-terminal" evidence="1">
    <location>
        <begin position="7"/>
        <end position="189"/>
    </location>
</feature>
<evidence type="ECO:0000313" key="2">
    <source>
        <dbReference type="EMBL" id="GAA3511946.1"/>
    </source>
</evidence>
<sequence>MFSKGTLVKLMITAYTDEKFKDQVGNSLTALINPEGYKETFTVKYDEAQPAGNQGNAPKFNKITPGEFTFRLLFDSTGVFDEIENIDDAMASISENISAFVPSFLKNDDGDKVDEGVFNQIEEFKKLVIDFNGNTHQNNSLIIAWGPLIIKCKLTKLDIEYKLFNASGYPIRAIATIGCIKIISDEERKALENKTSPDLTHIRYAKAGDTLPLMTYRIYGDAAYYLEVAKVNNLQNFRRLKAGQKIIFPPIQKN</sequence>
<keyword evidence="3" id="KW-1185">Reference proteome</keyword>
<proteinExistence type="predicted"/>
<dbReference type="RefSeq" id="WP_344928270.1">
    <property type="nucleotide sequence ID" value="NZ_BAABCW010000011.1"/>
</dbReference>
<organism evidence="2 3">
    <name type="scientific">Aquimarina addita</name>
    <dbReference type="NCBI Taxonomy" id="870485"/>
    <lineage>
        <taxon>Bacteria</taxon>
        <taxon>Pseudomonadati</taxon>
        <taxon>Bacteroidota</taxon>
        <taxon>Flavobacteriia</taxon>
        <taxon>Flavobacteriales</taxon>
        <taxon>Flavobacteriaceae</taxon>
        <taxon>Aquimarina</taxon>
    </lineage>
</organism>
<dbReference type="Pfam" id="PF19266">
    <property type="entry name" value="CIS_tube"/>
    <property type="match status" value="1"/>
</dbReference>
<protein>
    <recommendedName>
        <fullName evidence="1">Contractile injection system tube protein N-terminal domain-containing protein</fullName>
    </recommendedName>
</protein>
<dbReference type="EMBL" id="BAABCW010000011">
    <property type="protein sequence ID" value="GAA3511946.1"/>
    <property type="molecule type" value="Genomic_DNA"/>
</dbReference>
<comment type="caution">
    <text evidence="2">The sequence shown here is derived from an EMBL/GenBank/DDBJ whole genome shotgun (WGS) entry which is preliminary data.</text>
</comment>
<dbReference type="InterPro" id="IPR045361">
    <property type="entry name" value="CIS_tube_prot_N"/>
</dbReference>
<accession>A0ABP6UPQ5</accession>
<gene>
    <name evidence="2" type="ORF">GCM10022393_27070</name>
</gene>
<evidence type="ECO:0000259" key="1">
    <source>
        <dbReference type="Pfam" id="PF19266"/>
    </source>
</evidence>